<gene>
    <name evidence="2" type="ORF">GA0111570_1186</name>
</gene>
<evidence type="ECO:0000313" key="2">
    <source>
        <dbReference type="EMBL" id="SDC07172.1"/>
    </source>
</evidence>
<evidence type="ECO:0000259" key="1">
    <source>
        <dbReference type="Pfam" id="PF01593"/>
    </source>
</evidence>
<dbReference type="RefSeq" id="WP_092613818.1">
    <property type="nucleotide sequence ID" value="NZ_FMYF01000018.1"/>
</dbReference>
<dbReference type="PANTHER" id="PTHR42923">
    <property type="entry name" value="PROTOPORPHYRINOGEN OXIDASE"/>
    <property type="match status" value="1"/>
</dbReference>
<accession>A0A1G6IKR8</accession>
<reference evidence="2 3" key="1">
    <citation type="submission" date="2016-06" db="EMBL/GenBank/DDBJ databases">
        <authorList>
            <person name="Olsen C.W."/>
            <person name="Carey S."/>
            <person name="Hinshaw L."/>
            <person name="Karasin A.I."/>
        </authorList>
    </citation>
    <scope>NUCLEOTIDE SEQUENCE [LARGE SCALE GENOMIC DNA]</scope>
    <source>
        <strain evidence="2 3">LZ-22</strain>
    </source>
</reference>
<dbReference type="OrthoDB" id="7856496at2"/>
<dbReference type="Gene3D" id="3.50.50.60">
    <property type="entry name" value="FAD/NAD(P)-binding domain"/>
    <property type="match status" value="1"/>
</dbReference>
<organism evidence="2 3">
    <name type="scientific">Raineyella antarctica</name>
    <dbReference type="NCBI Taxonomy" id="1577474"/>
    <lineage>
        <taxon>Bacteria</taxon>
        <taxon>Bacillati</taxon>
        <taxon>Actinomycetota</taxon>
        <taxon>Actinomycetes</taxon>
        <taxon>Propionibacteriales</taxon>
        <taxon>Propionibacteriaceae</taxon>
        <taxon>Raineyella</taxon>
    </lineage>
</organism>
<dbReference type="InterPro" id="IPR002937">
    <property type="entry name" value="Amino_oxidase"/>
</dbReference>
<dbReference type="AlphaFoldDB" id="A0A1G6IKR8"/>
<keyword evidence="3" id="KW-1185">Reference proteome</keyword>
<sequence length="524" mass="57092">MSTQPAYPGRDRRAVLHRAPVGTDTVREPHHVAVVGGGIAGIMAAAVLAERGVSVTLLESSARLGGRVAAWPLEDGRTMSRGFHAFFRQYYNLRALLRRVDPELSGLVPIEDYPLQRPGGLRDSFTNIPRTPPWSVLGFVVASPAFTARSLAKVNVRAAMELVTARFPQTYSDHDGESAAAFLDRLNFPLAARDLALEVFARSFFADPREFSAGELVAMFHAYFTGSAEGLLFDVPRDDYDTVWWGPLGRYLYERGVSIRTGVSVEQVRSLEQGVELATSAGTVSADAVVLATDPRTARDLVADLDLPTDRRTPRVTHWLDTVARTRSAPPFVVLRLWFSGKVADDRPAFLGTSGYGPLDNVSVLERFEDGARAWSEAHGGSVVELHAYAAAMDVRPGSPQAEAVAEELLHQLHEVFPETAELAQVHRELLVADDCTLIDPSPWLERPGVSTPVPGLVLAGDWVRADYPVALMERAATTGILAANKLLAGWGVLGQDLWTVPMEGVFARRQSARQRATEPDLSA</sequence>
<protein>
    <submittedName>
        <fullName evidence="2">Isorenieratene synthase</fullName>
    </submittedName>
</protein>
<dbReference type="SUPFAM" id="SSF51905">
    <property type="entry name" value="FAD/NAD(P)-binding domain"/>
    <property type="match status" value="1"/>
</dbReference>
<dbReference type="InterPro" id="IPR036188">
    <property type="entry name" value="FAD/NAD-bd_sf"/>
</dbReference>
<dbReference type="Pfam" id="PF01593">
    <property type="entry name" value="Amino_oxidase"/>
    <property type="match status" value="1"/>
</dbReference>
<dbReference type="InterPro" id="IPR050464">
    <property type="entry name" value="Zeta_carotene_desat/Oxidored"/>
</dbReference>
<dbReference type="PANTHER" id="PTHR42923:SF43">
    <property type="entry name" value="AMINE OXIDASE"/>
    <property type="match status" value="1"/>
</dbReference>
<dbReference type="GO" id="GO:0016491">
    <property type="term" value="F:oxidoreductase activity"/>
    <property type="evidence" value="ECO:0007669"/>
    <property type="project" value="InterPro"/>
</dbReference>
<feature type="domain" description="Amine oxidase" evidence="1">
    <location>
        <begin position="39"/>
        <end position="487"/>
    </location>
</feature>
<dbReference type="STRING" id="1577474.GA0111570_1186"/>
<name>A0A1G6IKR8_9ACTN</name>
<proteinExistence type="predicted"/>
<evidence type="ECO:0000313" key="3">
    <source>
        <dbReference type="Proteomes" id="UP000199086"/>
    </source>
</evidence>
<dbReference type="EMBL" id="FMYF01000018">
    <property type="protein sequence ID" value="SDC07172.1"/>
    <property type="molecule type" value="Genomic_DNA"/>
</dbReference>
<dbReference type="Proteomes" id="UP000199086">
    <property type="component" value="Unassembled WGS sequence"/>
</dbReference>